<keyword evidence="3" id="KW-1185">Reference proteome</keyword>
<evidence type="ECO:0000313" key="2">
    <source>
        <dbReference type="EMBL" id="MEQ2280902.1"/>
    </source>
</evidence>
<feature type="region of interest" description="Disordered" evidence="1">
    <location>
        <begin position="12"/>
        <end position="50"/>
    </location>
</feature>
<evidence type="ECO:0000256" key="1">
    <source>
        <dbReference type="SAM" id="MobiDB-lite"/>
    </source>
</evidence>
<gene>
    <name evidence="2" type="primary">RBMS3_3</name>
    <name evidence="2" type="ORF">AMECASPLE_024955</name>
</gene>
<comment type="caution">
    <text evidence="2">The sequence shown here is derived from an EMBL/GenBank/DDBJ whole genome shotgun (WGS) entry which is preliminary data.</text>
</comment>
<sequence>PPEPLLCKFADGGQKKRQSQVKYPQNGRPWTREVESGMPLTYDPTAMQNG</sequence>
<protein>
    <submittedName>
        <fullName evidence="2">RNA binding motif, single stranded interacting protein 3</fullName>
    </submittedName>
</protein>
<dbReference type="EMBL" id="JAHRIP010002421">
    <property type="protein sequence ID" value="MEQ2280902.1"/>
    <property type="molecule type" value="Genomic_DNA"/>
</dbReference>
<evidence type="ECO:0000313" key="3">
    <source>
        <dbReference type="Proteomes" id="UP001469553"/>
    </source>
</evidence>
<feature type="non-terminal residue" evidence="2">
    <location>
        <position position="1"/>
    </location>
</feature>
<dbReference type="Proteomes" id="UP001469553">
    <property type="component" value="Unassembled WGS sequence"/>
</dbReference>
<accession>A0ABV0XHH3</accession>
<proteinExistence type="predicted"/>
<name>A0ABV0XHH3_9TELE</name>
<reference evidence="2 3" key="1">
    <citation type="submission" date="2021-06" db="EMBL/GenBank/DDBJ databases">
        <authorList>
            <person name="Palmer J.M."/>
        </authorList>
    </citation>
    <scope>NUCLEOTIDE SEQUENCE [LARGE SCALE GENOMIC DNA]</scope>
    <source>
        <strain evidence="2 3">AS_MEX2019</strain>
        <tissue evidence="2">Muscle</tissue>
    </source>
</reference>
<organism evidence="2 3">
    <name type="scientific">Ameca splendens</name>
    <dbReference type="NCBI Taxonomy" id="208324"/>
    <lineage>
        <taxon>Eukaryota</taxon>
        <taxon>Metazoa</taxon>
        <taxon>Chordata</taxon>
        <taxon>Craniata</taxon>
        <taxon>Vertebrata</taxon>
        <taxon>Euteleostomi</taxon>
        <taxon>Actinopterygii</taxon>
        <taxon>Neopterygii</taxon>
        <taxon>Teleostei</taxon>
        <taxon>Neoteleostei</taxon>
        <taxon>Acanthomorphata</taxon>
        <taxon>Ovalentaria</taxon>
        <taxon>Atherinomorphae</taxon>
        <taxon>Cyprinodontiformes</taxon>
        <taxon>Goodeidae</taxon>
        <taxon>Ameca</taxon>
    </lineage>
</organism>